<reference evidence="3" key="1">
    <citation type="submission" date="2020-08" db="EMBL/GenBank/DDBJ databases">
        <title>Ramlibacter sp. USB13 16S ribosomal RNA gene genome sequencing and assembly.</title>
        <authorList>
            <person name="Kang M."/>
        </authorList>
    </citation>
    <scope>NUCLEOTIDE SEQUENCE</scope>
    <source>
        <strain evidence="3">USB13</strain>
    </source>
</reference>
<evidence type="ECO:0000256" key="1">
    <source>
        <dbReference type="SAM" id="Coils"/>
    </source>
</evidence>
<keyword evidence="2" id="KW-0472">Membrane</keyword>
<keyword evidence="4" id="KW-1185">Reference proteome</keyword>
<keyword evidence="2" id="KW-0812">Transmembrane</keyword>
<dbReference type="RefSeq" id="WP_187077143.1">
    <property type="nucleotide sequence ID" value="NZ_JACORT010000006.1"/>
</dbReference>
<comment type="caution">
    <text evidence="3">The sequence shown here is derived from an EMBL/GenBank/DDBJ whole genome shotgun (WGS) entry which is preliminary data.</text>
</comment>
<dbReference type="EMBL" id="JACORT010000006">
    <property type="protein sequence ID" value="MBC5784399.1"/>
    <property type="molecule type" value="Genomic_DNA"/>
</dbReference>
<feature type="transmembrane region" description="Helical" evidence="2">
    <location>
        <begin position="76"/>
        <end position="96"/>
    </location>
</feature>
<organism evidence="3 4">
    <name type="scientific">Ramlibacter cellulosilyticus</name>
    <dbReference type="NCBI Taxonomy" id="2764187"/>
    <lineage>
        <taxon>Bacteria</taxon>
        <taxon>Pseudomonadati</taxon>
        <taxon>Pseudomonadota</taxon>
        <taxon>Betaproteobacteria</taxon>
        <taxon>Burkholderiales</taxon>
        <taxon>Comamonadaceae</taxon>
        <taxon>Ramlibacter</taxon>
    </lineage>
</organism>
<gene>
    <name evidence="3" type="ORF">H8N03_15735</name>
</gene>
<proteinExistence type="predicted"/>
<accession>A0A923MUG4</accession>
<feature type="transmembrane region" description="Helical" evidence="2">
    <location>
        <begin position="151"/>
        <end position="171"/>
    </location>
</feature>
<evidence type="ECO:0000313" key="4">
    <source>
        <dbReference type="Proteomes" id="UP000608513"/>
    </source>
</evidence>
<feature type="transmembrane region" description="Helical" evidence="2">
    <location>
        <begin position="108"/>
        <end position="131"/>
    </location>
</feature>
<dbReference type="Proteomes" id="UP000608513">
    <property type="component" value="Unassembled WGS sequence"/>
</dbReference>
<keyword evidence="1" id="KW-0175">Coiled coil</keyword>
<protein>
    <submittedName>
        <fullName evidence="3">Uncharacterized protein</fullName>
    </submittedName>
</protein>
<dbReference type="AlphaFoldDB" id="A0A923MUG4"/>
<keyword evidence="2" id="KW-1133">Transmembrane helix</keyword>
<evidence type="ECO:0000256" key="2">
    <source>
        <dbReference type="SAM" id="Phobius"/>
    </source>
</evidence>
<evidence type="ECO:0000313" key="3">
    <source>
        <dbReference type="EMBL" id="MBC5784399.1"/>
    </source>
</evidence>
<feature type="coiled-coil region" evidence="1">
    <location>
        <begin position="9"/>
        <end position="43"/>
    </location>
</feature>
<name>A0A923MUG4_9BURK</name>
<sequence length="254" mass="28054">MAADRDPPASTVHAELTALVEEMQRLEREGRLDEAARERLQARSDAILRRSEEETEAILAHARDQMRSLEAGSMSWWQWAFVALFIGVVVGAVAHVQEGGFFFVRADAYRAAMPWMFGLLTLAFGTLLLVSERWTNAARATWRNPVLRWGFFFPATAMVISLALVVSPLGWAAMFTRALGDGVHAREGRLLSLHDGSSSSKICRQKGEFLHAGQTANLCLDGRVTGALPKPGDTVLLDGWQTALGFYVGRIARR</sequence>